<evidence type="ECO:0000313" key="4">
    <source>
        <dbReference type="Proteomes" id="UP000315010"/>
    </source>
</evidence>
<dbReference type="Proteomes" id="UP000315010">
    <property type="component" value="Unassembled WGS sequence"/>
</dbReference>
<protein>
    <submittedName>
        <fullName evidence="3">Putative peptide zinc metalloprotease protein YydH</fullName>
    </submittedName>
</protein>
<name>A0A5C5Z9A2_9BACT</name>
<keyword evidence="2" id="KW-0812">Transmembrane</keyword>
<dbReference type="InterPro" id="IPR001193">
    <property type="entry name" value="MBTPS2"/>
</dbReference>
<accession>A0A5C5Z9A2</accession>
<feature type="transmembrane region" description="Helical" evidence="2">
    <location>
        <begin position="431"/>
        <end position="450"/>
    </location>
</feature>
<dbReference type="GO" id="GO:0016020">
    <property type="term" value="C:membrane"/>
    <property type="evidence" value="ECO:0007669"/>
    <property type="project" value="InterPro"/>
</dbReference>
<keyword evidence="1" id="KW-0175">Coiled coil</keyword>
<keyword evidence="3" id="KW-0482">Metalloprotease</keyword>
<dbReference type="PANTHER" id="PTHR13325:SF3">
    <property type="entry name" value="MEMBRANE-BOUND TRANSCRIPTION FACTOR SITE-2 PROTEASE"/>
    <property type="match status" value="1"/>
</dbReference>
<keyword evidence="2" id="KW-1133">Transmembrane helix</keyword>
<dbReference type="GO" id="GO:0031293">
    <property type="term" value="P:membrane protein intracellular domain proteolysis"/>
    <property type="evidence" value="ECO:0007669"/>
    <property type="project" value="TreeGrafter"/>
</dbReference>
<keyword evidence="3" id="KW-0378">Hydrolase</keyword>
<dbReference type="GO" id="GO:0005737">
    <property type="term" value="C:cytoplasm"/>
    <property type="evidence" value="ECO:0007669"/>
    <property type="project" value="TreeGrafter"/>
</dbReference>
<evidence type="ECO:0000256" key="1">
    <source>
        <dbReference type="SAM" id="Coils"/>
    </source>
</evidence>
<feature type="transmembrane region" description="Helical" evidence="2">
    <location>
        <begin position="359"/>
        <end position="381"/>
    </location>
</feature>
<feature type="transmembrane region" description="Helical" evidence="2">
    <location>
        <begin position="151"/>
        <end position="173"/>
    </location>
</feature>
<gene>
    <name evidence="3" type="primary">yydH_2</name>
    <name evidence="3" type="ORF">CA13_51440</name>
</gene>
<dbReference type="AlphaFoldDB" id="A0A5C5Z9A2"/>
<evidence type="ECO:0000313" key="3">
    <source>
        <dbReference type="EMBL" id="TWT83677.1"/>
    </source>
</evidence>
<feature type="transmembrane region" description="Helical" evidence="2">
    <location>
        <begin position="256"/>
        <end position="276"/>
    </location>
</feature>
<feature type="transmembrane region" description="Helical" evidence="2">
    <location>
        <begin position="282"/>
        <end position="303"/>
    </location>
</feature>
<dbReference type="EMBL" id="SJPJ01000001">
    <property type="protein sequence ID" value="TWT83677.1"/>
    <property type="molecule type" value="Genomic_DNA"/>
</dbReference>
<sequence>MSSLSSTPQNRIQVRKRADLITVETRHAHESAYVLKDPVAMKYHRIGPREWFVLRRLDGTRSLDQLCREYQDEFSPQKVTKVELNQLLFRFHESGLTVSETIQQGDRLAQKRSKERQQKLVSQLTSLLFIRFPGVDPEPLLRRVYPWVKPLFHPLTLFLFLLLCFSAGVLFLTRLTVFTAEFPTIGAWLRLESLFLLAAVIGGTKILHELGHAFVCKHFGGECHQIGPMLLVFTPALYCDTSDAWMLTRRFERASVGMAGVAVEVFLAATATFVWAFTAAGIVHSLSMNVMFVCGVSTVLFNANPLLRYDGYYVLSDFVDVPNLGERSRRVLSSNLNRWFLGIEEPVEETMTPQGRLGLAVYAATAAAYRWSLTLLILWFLSLMLRPVGLESIGKMLCVLVLAGMIYGQLRPLFQFLNNPTRRGKIRMTRLLASLAGLAFVCLILLWPFGSSIDSAARLTPRQQTSVYITTPGVLQSLHHSVGDTVVEGDVIAALLNHDIEYQYLVALGRAEKQRELVNALRQSRYESNQASNELPATEALLEDLEEQLDSRLRRREGLVIRATASGTLMAGSRKPELRLSKPSDEFELVTWVGYPTDAGNLNCFLQSGTEVVTIAESDDWDVEIVLPQNEVQRIDVGANVKLALESNPAVVFTGKVVDISRAEWSPERDIPRWDDPEASRNLSPPSTSYVVRASVDDGQVISRASGVAGAQVISRIEAKPISVVGRIGRSLSSLLRFR</sequence>
<feature type="transmembrane region" description="Helical" evidence="2">
    <location>
        <begin position="393"/>
        <end position="410"/>
    </location>
</feature>
<keyword evidence="4" id="KW-1185">Reference proteome</keyword>
<comment type="caution">
    <text evidence="3">The sequence shown here is derived from an EMBL/GenBank/DDBJ whole genome shotgun (WGS) entry which is preliminary data.</text>
</comment>
<dbReference type="GO" id="GO:0004222">
    <property type="term" value="F:metalloendopeptidase activity"/>
    <property type="evidence" value="ECO:0007669"/>
    <property type="project" value="InterPro"/>
</dbReference>
<dbReference type="OrthoDB" id="9759690at2"/>
<reference evidence="3 4" key="1">
    <citation type="submission" date="2019-02" db="EMBL/GenBank/DDBJ databases">
        <title>Deep-cultivation of Planctomycetes and their phenomic and genomic characterization uncovers novel biology.</title>
        <authorList>
            <person name="Wiegand S."/>
            <person name="Jogler M."/>
            <person name="Boedeker C."/>
            <person name="Pinto D."/>
            <person name="Vollmers J."/>
            <person name="Rivas-Marin E."/>
            <person name="Kohn T."/>
            <person name="Peeters S.H."/>
            <person name="Heuer A."/>
            <person name="Rast P."/>
            <person name="Oberbeckmann S."/>
            <person name="Bunk B."/>
            <person name="Jeske O."/>
            <person name="Meyerdierks A."/>
            <person name="Storesund J.E."/>
            <person name="Kallscheuer N."/>
            <person name="Luecker S."/>
            <person name="Lage O.M."/>
            <person name="Pohl T."/>
            <person name="Merkel B.J."/>
            <person name="Hornburger P."/>
            <person name="Mueller R.-W."/>
            <person name="Bruemmer F."/>
            <person name="Labrenz M."/>
            <person name="Spormann A.M."/>
            <person name="Op Den Camp H."/>
            <person name="Overmann J."/>
            <person name="Amann R."/>
            <person name="Jetten M.S.M."/>
            <person name="Mascher T."/>
            <person name="Medema M.H."/>
            <person name="Devos D.P."/>
            <person name="Kaster A.-K."/>
            <person name="Ovreas L."/>
            <person name="Rohde M."/>
            <person name="Galperin M.Y."/>
            <person name="Jogler C."/>
        </authorList>
    </citation>
    <scope>NUCLEOTIDE SEQUENCE [LARGE SCALE GENOMIC DNA]</scope>
    <source>
        <strain evidence="3 4">CA13</strain>
    </source>
</reference>
<keyword evidence="2" id="KW-0472">Membrane</keyword>
<dbReference type="Gene3D" id="2.40.30.170">
    <property type="match status" value="1"/>
</dbReference>
<organism evidence="3 4">
    <name type="scientific">Novipirellula herctigrandis</name>
    <dbReference type="NCBI Taxonomy" id="2527986"/>
    <lineage>
        <taxon>Bacteria</taxon>
        <taxon>Pseudomonadati</taxon>
        <taxon>Planctomycetota</taxon>
        <taxon>Planctomycetia</taxon>
        <taxon>Pirellulales</taxon>
        <taxon>Pirellulaceae</taxon>
        <taxon>Novipirellula</taxon>
    </lineage>
</organism>
<keyword evidence="3" id="KW-0645">Protease</keyword>
<evidence type="ECO:0000256" key="2">
    <source>
        <dbReference type="SAM" id="Phobius"/>
    </source>
</evidence>
<proteinExistence type="predicted"/>
<dbReference type="PANTHER" id="PTHR13325">
    <property type="entry name" value="PROTEASE M50 MEMBRANE-BOUND TRANSCRIPTION FACTOR SITE 2 PROTEASE"/>
    <property type="match status" value="1"/>
</dbReference>
<feature type="coiled-coil region" evidence="1">
    <location>
        <begin position="528"/>
        <end position="562"/>
    </location>
</feature>